<evidence type="ECO:0000313" key="2">
    <source>
        <dbReference type="Proteomes" id="UP000007008"/>
    </source>
</evidence>
<proteinExistence type="predicted"/>
<keyword evidence="2" id="KW-1185">Reference proteome</keyword>
<dbReference type="RefSeq" id="YP_007518481.1">
    <property type="nucleotide sequence ID" value="NC_018850.2"/>
</dbReference>
<protein>
    <submittedName>
        <fullName evidence="1">Uncharacterized protein</fullName>
    </submittedName>
</protein>
<accession>M4TI32</accession>
<dbReference type="GeneID" id="13828918"/>
<dbReference type="Proteomes" id="UP000007008">
    <property type="component" value="Segment"/>
</dbReference>
<evidence type="ECO:0000313" key="1">
    <source>
        <dbReference type="EMBL" id="AGH62723.1"/>
    </source>
</evidence>
<organism evidence="1 2">
    <name type="scientific">Pseudomonas phage UFV-P2</name>
    <dbReference type="NCBI Taxonomy" id="1235661"/>
    <lineage>
        <taxon>Viruses</taxon>
        <taxon>Duplodnaviria</taxon>
        <taxon>Heunggongvirae</taxon>
        <taxon>Uroviricota</taxon>
        <taxon>Caudoviricetes</taxon>
        <taxon>Vicosavirus</taxon>
        <taxon>Vicosavirus UFVP2</taxon>
    </lineage>
</organism>
<sequence length="64" mass="6727">MYKVYFFTVDGGDGSSSVDVTDDPDFLASAEEEDPEAYGGNEGSYSIILTFPNKEAAIAAGVPV</sequence>
<dbReference type="EMBL" id="JX863101">
    <property type="protein sequence ID" value="AGH62723.1"/>
    <property type="molecule type" value="Genomic_DNA"/>
</dbReference>
<dbReference type="KEGG" id="vg:13828918"/>
<reference evidence="1 2" key="1">
    <citation type="journal article" date="2013" name="Genome Announc.">
        <title>Complete Genome Sequence of the Pseudomonas fluorescens Bacteriophage UFV-P2.</title>
        <authorList>
            <person name="Eller M.R."/>
            <person name="Salgado R.L."/>
            <person name="Vidigal P.M."/>
            <person name="Alves M.P."/>
            <person name="Dias R.S."/>
            <person name="de Oliveira L.L."/>
            <person name="da Silva C.C."/>
            <person name="de Carvalho A.F."/>
            <person name="De Paula S.O."/>
        </authorList>
    </citation>
    <scope>NUCLEOTIDE SEQUENCE [LARGE SCALE GENOMIC DNA]</scope>
</reference>
<name>M4TI32_9CAUD</name>